<keyword evidence="1" id="KW-0548">Nucleotidyltransferase</keyword>
<dbReference type="InterPro" id="IPR007855">
    <property type="entry name" value="RDRP"/>
</dbReference>
<dbReference type="Proteomes" id="UP000218334">
    <property type="component" value="Unassembled WGS sequence"/>
</dbReference>
<dbReference type="Pfam" id="PF05183">
    <property type="entry name" value="RdRP"/>
    <property type="match status" value="1"/>
</dbReference>
<keyword evidence="1" id="KW-0808">Transferase</keyword>
<evidence type="ECO:0000313" key="4">
    <source>
        <dbReference type="Proteomes" id="UP000218334"/>
    </source>
</evidence>
<evidence type="ECO:0000259" key="2">
    <source>
        <dbReference type="Pfam" id="PF05183"/>
    </source>
</evidence>
<reference evidence="4" key="1">
    <citation type="journal article" date="2017" name="Nat. Ecol. Evol.">
        <title>Genome expansion and lineage-specific genetic innovations in the forest pathogenic fungi Armillaria.</title>
        <authorList>
            <person name="Sipos G."/>
            <person name="Prasanna A.N."/>
            <person name="Walter M.C."/>
            <person name="O'Connor E."/>
            <person name="Balint B."/>
            <person name="Krizsan K."/>
            <person name="Kiss B."/>
            <person name="Hess J."/>
            <person name="Varga T."/>
            <person name="Slot J."/>
            <person name="Riley R."/>
            <person name="Boka B."/>
            <person name="Rigling D."/>
            <person name="Barry K."/>
            <person name="Lee J."/>
            <person name="Mihaltcheva S."/>
            <person name="LaButti K."/>
            <person name="Lipzen A."/>
            <person name="Waldron R."/>
            <person name="Moloney N.M."/>
            <person name="Sperisen C."/>
            <person name="Kredics L."/>
            <person name="Vagvoelgyi C."/>
            <person name="Patrignani A."/>
            <person name="Fitzpatrick D."/>
            <person name="Nagy I."/>
            <person name="Doyle S."/>
            <person name="Anderson J.B."/>
            <person name="Grigoriev I.V."/>
            <person name="Gueldener U."/>
            <person name="Muensterkoetter M."/>
            <person name="Nagy L.G."/>
        </authorList>
    </citation>
    <scope>NUCLEOTIDE SEQUENCE [LARGE SCALE GENOMIC DNA]</scope>
    <source>
        <strain evidence="4">28-4</strain>
    </source>
</reference>
<sequence length="1201" mass="137237">MNVGLLSLPTTVSDRDVTKELSKVLHSPEFRRIDNGRLFNFKVILNLNERMGVRNNGTGMVQLPTKEIGNKFYSWAKTTPIQIQEKTIRLGRRSELLPREAWALQRTPFIDPALDDEYEDKCQKLQDQIRVDAVQFGVLHYPSCPTSPEAPLALREYSIEWESERTAWLTFDYAYKAIRINLGDEMKEYTCHSITVSFSNIQRLAVGHDGKPYICFNTFTPPVFEAFGFHRSLTGDEKRDRKKYKRRIGSLDPRHAFVAQYAPTLRLLLYPASDIIEHFVKLCGIAGISPSIVPFMPLSDLRMEASRRCFFEQKKVCRLRKRITEFNWPVAFQLELLLQNGLLHTEDLDNLIPFVEETCLRLPSKDDILTGDLLRRYSGELKSHSPRESPRACFLRIRQHFTFKEKKLSAGYLMCCHITVAPTRMILGGPYHTQSNRIIRRYPGFEDRFIRVEFRDEDGLPYQRDQAVEGILFVDERVGGVLTEGFELAGRRFEFLAYSSSALKEHSVWFINPFKYQHPNTNKITWITADSIRDSIGDFRGNPIMTMPSKWAARLGQAFTSTNPSVTIQMNQWTEVEDLGVKPYLHTDGAGTISESLGNEIWKRLCQGRGDHGENMIKPSAYQIRFLGYKGVVAVDPRLDDHPIRMRLRPSMGKFEDSRATEANIEIANYFNKPMPSYLNRPLVVILEDKRVRREVFQELQDDAEANAKTIDDSMKQFSDILEKHSLGNVYRLSYIIRRLSDLGLDIATPGVDTPFLKELRQVGKIRVLQDIKHRARIPVPGSYQLIGVPDEGPAYEKAGCKNVFTLKKGNIYACIQRPGEEPHWFEGPCTVYRNPLTHPGDVQQVIAVKPPENKFCAFAHLRNVMAFPTVGERSFPSMLGGGDLDGDTFIIIPNVDLQPSSVDAPASYPPGEVYQATHEDGTPRECDVNDIIKFVVQYIDSDVLVHIFYAYISSHEGIYHKDCEKLAALCSQAVDYPKQGVPVVLKGVPDRPRKPDWQAGEVVDPRKTDYYESQRALGFMYRSISWKDPEKRNSPTTDSNLSTDALSLKLRSFVEKHIWPYTPPDGSSHEIATLFKQYEDELRYICTTQALTNTKLSEAEVVVGTISARCTSDRARRDRIQRIGDQALQAVRDVRQGLGVLEETATREMLTTGLEHAWCAWDFSLRHFREFGALSFGLVALWQVLECLERLEPKRKVKSV</sequence>
<comment type="catalytic activity">
    <reaction evidence="1">
        <text>RNA(n) + a ribonucleoside 5'-triphosphate = RNA(n+1) + diphosphate</text>
        <dbReference type="Rhea" id="RHEA:21248"/>
        <dbReference type="Rhea" id="RHEA-COMP:14527"/>
        <dbReference type="Rhea" id="RHEA-COMP:17342"/>
        <dbReference type="ChEBI" id="CHEBI:33019"/>
        <dbReference type="ChEBI" id="CHEBI:61557"/>
        <dbReference type="ChEBI" id="CHEBI:140395"/>
        <dbReference type="EC" id="2.7.7.48"/>
    </reaction>
</comment>
<gene>
    <name evidence="3" type="ORF">ARMSODRAFT_895460</name>
</gene>
<feature type="domain" description="RDRP core" evidence="2">
    <location>
        <begin position="420"/>
        <end position="1025"/>
    </location>
</feature>
<keyword evidence="4" id="KW-1185">Reference proteome</keyword>
<dbReference type="GO" id="GO:0003723">
    <property type="term" value="F:RNA binding"/>
    <property type="evidence" value="ECO:0007669"/>
    <property type="project" value="UniProtKB-KW"/>
</dbReference>
<keyword evidence="1" id="KW-0696">RNA-directed RNA polymerase</keyword>
<organism evidence="3 4">
    <name type="scientific">Armillaria solidipes</name>
    <dbReference type="NCBI Taxonomy" id="1076256"/>
    <lineage>
        <taxon>Eukaryota</taxon>
        <taxon>Fungi</taxon>
        <taxon>Dikarya</taxon>
        <taxon>Basidiomycota</taxon>
        <taxon>Agaricomycotina</taxon>
        <taxon>Agaricomycetes</taxon>
        <taxon>Agaricomycetidae</taxon>
        <taxon>Agaricales</taxon>
        <taxon>Marasmiineae</taxon>
        <taxon>Physalacriaceae</taxon>
        <taxon>Armillaria</taxon>
    </lineage>
</organism>
<proteinExistence type="inferred from homology"/>
<dbReference type="GO" id="GO:0031380">
    <property type="term" value="C:nuclear RNA-directed RNA polymerase complex"/>
    <property type="evidence" value="ECO:0007669"/>
    <property type="project" value="TreeGrafter"/>
</dbReference>
<protein>
    <recommendedName>
        <fullName evidence="1">RNA-dependent RNA polymerase</fullName>
        <ecNumber evidence="1">2.7.7.48</ecNumber>
    </recommendedName>
</protein>
<dbReference type="STRING" id="1076256.A0A2H3AV93"/>
<dbReference type="GO" id="GO:0030422">
    <property type="term" value="P:siRNA processing"/>
    <property type="evidence" value="ECO:0007669"/>
    <property type="project" value="TreeGrafter"/>
</dbReference>
<comment type="similarity">
    <text evidence="1">Belongs to the RdRP family.</text>
</comment>
<dbReference type="GO" id="GO:0003968">
    <property type="term" value="F:RNA-directed RNA polymerase activity"/>
    <property type="evidence" value="ECO:0007669"/>
    <property type="project" value="UniProtKB-KW"/>
</dbReference>
<keyword evidence="1" id="KW-0694">RNA-binding</keyword>
<evidence type="ECO:0000313" key="3">
    <source>
        <dbReference type="EMBL" id="PBK62669.1"/>
    </source>
</evidence>
<accession>A0A2H3AV93</accession>
<dbReference type="EC" id="2.7.7.48" evidence="1"/>
<dbReference type="InterPro" id="IPR057596">
    <property type="entry name" value="RDRP_core"/>
</dbReference>
<evidence type="ECO:0000256" key="1">
    <source>
        <dbReference type="RuleBase" id="RU363098"/>
    </source>
</evidence>
<dbReference type="PANTHER" id="PTHR23079:SF55">
    <property type="entry name" value="RNA-DIRECTED RNA POLYMERASE"/>
    <property type="match status" value="1"/>
</dbReference>
<dbReference type="PANTHER" id="PTHR23079">
    <property type="entry name" value="RNA-DEPENDENT RNA POLYMERASE"/>
    <property type="match status" value="1"/>
</dbReference>
<dbReference type="EMBL" id="KZ293464">
    <property type="protein sequence ID" value="PBK62669.1"/>
    <property type="molecule type" value="Genomic_DNA"/>
</dbReference>
<dbReference type="AlphaFoldDB" id="A0A2H3AV93"/>
<name>A0A2H3AV93_9AGAR</name>